<accession>A0A9Q3YMS4</accession>
<feature type="chain" id="PRO_5040376061" evidence="1">
    <location>
        <begin position="25"/>
        <end position="308"/>
    </location>
</feature>
<dbReference type="RefSeq" id="WP_228234026.1">
    <property type="nucleotide sequence ID" value="NZ_JAJGNA010000011.1"/>
</dbReference>
<dbReference type="Proteomes" id="UP001108027">
    <property type="component" value="Unassembled WGS sequence"/>
</dbReference>
<dbReference type="Pfam" id="PF07485">
    <property type="entry name" value="DUF1529"/>
    <property type="match status" value="2"/>
</dbReference>
<gene>
    <name evidence="2" type="ORF">LL252_10890</name>
</gene>
<dbReference type="InterPro" id="IPR011094">
    <property type="entry name" value="Uncharacterised_LppY/LpqO"/>
</dbReference>
<organism evidence="2 3">
    <name type="scientific">Alloalcanivorax marinus</name>
    <dbReference type="NCBI Taxonomy" id="1177169"/>
    <lineage>
        <taxon>Bacteria</taxon>
        <taxon>Pseudomonadati</taxon>
        <taxon>Pseudomonadota</taxon>
        <taxon>Gammaproteobacteria</taxon>
        <taxon>Oceanospirillales</taxon>
        <taxon>Alcanivoracaceae</taxon>
        <taxon>Alloalcanivorax</taxon>
    </lineage>
</organism>
<name>A0A9Q3YMS4_9GAMM</name>
<proteinExistence type="predicted"/>
<evidence type="ECO:0000256" key="1">
    <source>
        <dbReference type="SAM" id="SignalP"/>
    </source>
</evidence>
<dbReference type="AlphaFoldDB" id="A0A9Q3YMS4"/>
<keyword evidence="1" id="KW-0732">Signal</keyword>
<reference evidence="2" key="1">
    <citation type="submission" date="2021-10" db="EMBL/GenBank/DDBJ databases">
        <title>The diversity and Nitrogen Metabolism of Culturable Nitrate-Utilizing Bacteria Within the Oxygen Minimum Zone of the Changjiang (Yangtze River)Estuary.</title>
        <authorList>
            <person name="Zhang D."/>
            <person name="Zheng J."/>
            <person name="Liu S."/>
            <person name="He W."/>
        </authorList>
    </citation>
    <scope>NUCLEOTIDE SEQUENCE</scope>
    <source>
        <strain evidence="2">FXH-223</strain>
    </source>
</reference>
<sequence length="308" mass="33116">MRNHPLKILIIAYALLVQAPMAIADASSGLDPDVVSKAAGTPVTVKPDGVVRIGWQRDDVPVMVDGVTLPTPAGLGSWAAFKSVPDGGVMLMGDTVVFEDEITPAMDAAFAHGLEITALHNHFVFDRPPVYFMHIGGHGQSVEKLAQGVKAMWDAIKAVRKEHPAPVERFPGSSPEITGEYDTESLEAILGAEGSLNGQVLKFTFGRKGTMHGTEFGASMGLATWAAFTGNEDQTVVDGDFAMTAKEVQPVMHALRRAGIHIVALHNHMVGETPPYYFLHYWGNGDPEKLAKGIRSALDTQKNSNTKH</sequence>
<feature type="signal peptide" evidence="1">
    <location>
        <begin position="1"/>
        <end position="24"/>
    </location>
</feature>
<protein>
    <submittedName>
        <fullName evidence="2">DUF1259 domain-containing protein</fullName>
    </submittedName>
</protein>
<keyword evidence="3" id="KW-1185">Reference proteome</keyword>
<comment type="caution">
    <text evidence="2">The sequence shown here is derived from an EMBL/GenBank/DDBJ whole genome shotgun (WGS) entry which is preliminary data.</text>
</comment>
<evidence type="ECO:0000313" key="2">
    <source>
        <dbReference type="EMBL" id="MCC4309077.1"/>
    </source>
</evidence>
<dbReference type="EMBL" id="JAJGNA010000011">
    <property type="protein sequence ID" value="MCC4309077.1"/>
    <property type="molecule type" value="Genomic_DNA"/>
</dbReference>
<evidence type="ECO:0000313" key="3">
    <source>
        <dbReference type="Proteomes" id="UP001108027"/>
    </source>
</evidence>